<dbReference type="GO" id="GO:0016887">
    <property type="term" value="F:ATP hydrolysis activity"/>
    <property type="evidence" value="ECO:0007669"/>
    <property type="project" value="RHEA"/>
</dbReference>
<dbReference type="EMBL" id="BBVC01000099">
    <property type="protein sequence ID" value="GAO98888.1"/>
    <property type="molecule type" value="Genomic_DNA"/>
</dbReference>
<dbReference type="OrthoDB" id="9806690at2"/>
<evidence type="ECO:0000256" key="10">
    <source>
        <dbReference type="ARBA" id="ARBA00034808"/>
    </source>
</evidence>
<evidence type="ECO:0000256" key="13">
    <source>
        <dbReference type="PROSITE-ProRule" id="PRU00560"/>
    </source>
</evidence>
<evidence type="ECO:0000256" key="11">
    <source>
        <dbReference type="ARBA" id="ARBA00034923"/>
    </source>
</evidence>
<keyword evidence="4 13" id="KW-0347">Helicase</keyword>
<reference evidence="16 17" key="1">
    <citation type="submission" date="2015-03" db="EMBL/GenBank/DDBJ databases">
        <title>Caedibacter varicaedens, whole genome shotgun sequence.</title>
        <authorList>
            <person name="Suzuki H."/>
            <person name="Dapper A.L."/>
            <person name="Gibson A.K."/>
            <person name="Jackson C."/>
            <person name="Lee H."/>
            <person name="Pejaver V.R."/>
            <person name="Doak T."/>
            <person name="Lynch M."/>
        </authorList>
    </citation>
    <scope>NUCLEOTIDE SEQUENCE [LARGE SCALE GENOMIC DNA]</scope>
</reference>
<dbReference type="GO" id="GO:0003677">
    <property type="term" value="F:DNA binding"/>
    <property type="evidence" value="ECO:0007669"/>
    <property type="project" value="UniProtKB-KW"/>
</dbReference>
<evidence type="ECO:0000313" key="16">
    <source>
        <dbReference type="EMBL" id="GAO98888.1"/>
    </source>
</evidence>
<dbReference type="CDD" id="cd18807">
    <property type="entry name" value="SF1_C_UvrD"/>
    <property type="match status" value="1"/>
</dbReference>
<name>A0A0K8MF85_9PROT</name>
<dbReference type="FunFam" id="1.10.10.160:FF:000001">
    <property type="entry name" value="ATP-dependent DNA helicase"/>
    <property type="match status" value="1"/>
</dbReference>
<dbReference type="GO" id="GO:0043138">
    <property type="term" value="F:3'-5' DNA helicase activity"/>
    <property type="evidence" value="ECO:0007669"/>
    <property type="project" value="UniProtKB-EC"/>
</dbReference>
<sequence length="733" mass="83416">MLSSVAIIPPIEDKVYDYLKDLNEPQRQAVEKLEGSVLVLAGAGTGKTRVLTTRVAHILTLAKAWPSQILAVTFTNKASHEMRARIAHLIGNSAEGLWLGTFHALSVRILRSHAELAGLKSNFTILDADDQVRLVKQILKAENIDEKRWPPRLIQTIISRWKDRGYLPHKVPEYELSQDSANPALTIYKIYQERLKTLNAVDFGDLLLHCITIFSAHSDVLKRYQQQFRYVMVDEYQDTNVAQYLWLRLLAMGHNNICCVGDDDQSIYGWRGAEVANILRFEKDFPDAVVIRLEQNYRSTPEILGAAAALIAHNKDRLGKTLWTTQETGEKISLYGLWDGESEARFVGEEIERWQRAKESLASMAILVRAGHQTREFEDRLITLAIPYRVIGGPKFYERMEVRDALAYLRLIVQPEDSLSFERIINTPRRGIGNSTLQILNQFARLEQISLVHATGKLLGTDELKGAAKNSLRRFLTDLEHWQRCLQTMTPAELAQMVLDESGYTQMWMQDKSAEAPGRLENLKELVSALDEFQSLGDFLEHVSLVMDNNSAAQSEAVSIMTLHSAKGLEFNTVFLAGWEEGIFPNARSLDAEAREGLEEERRLAYVGLTRARKRVYISFVANRRLHGLWQSSLPSRFIDELPKDLVDIHTQPGLFARRSYEEEEQRIKKPLHLSSSALSPASMPRALYQVRDRVFHLKFGYGQVVEVMGDKLEVDFEHSGLKKVMTSFVEKK</sequence>
<feature type="domain" description="UvrD-like helicase ATP-binding" evidence="14">
    <location>
        <begin position="20"/>
        <end position="300"/>
    </location>
</feature>
<evidence type="ECO:0000256" key="8">
    <source>
        <dbReference type="ARBA" id="ARBA00025289"/>
    </source>
</evidence>
<dbReference type="InterPro" id="IPR014017">
    <property type="entry name" value="DNA_helicase_UvrD-like_C"/>
</dbReference>
<dbReference type="SUPFAM" id="SSF52540">
    <property type="entry name" value="P-loop containing nucleoside triphosphate hydrolases"/>
    <property type="match status" value="1"/>
</dbReference>
<dbReference type="GO" id="GO:0033202">
    <property type="term" value="C:DNA helicase complex"/>
    <property type="evidence" value="ECO:0007669"/>
    <property type="project" value="TreeGrafter"/>
</dbReference>
<comment type="similarity">
    <text evidence="1">Belongs to the helicase family. UvrD subfamily.</text>
</comment>
<dbReference type="GO" id="GO:0005829">
    <property type="term" value="C:cytosol"/>
    <property type="evidence" value="ECO:0007669"/>
    <property type="project" value="TreeGrafter"/>
</dbReference>
<dbReference type="PANTHER" id="PTHR11070:SF2">
    <property type="entry name" value="ATP-DEPENDENT DNA HELICASE SRS2"/>
    <property type="match status" value="1"/>
</dbReference>
<evidence type="ECO:0000256" key="9">
    <source>
        <dbReference type="ARBA" id="ARBA00034617"/>
    </source>
</evidence>
<dbReference type="AlphaFoldDB" id="A0A0K8MF85"/>
<dbReference type="InterPro" id="IPR013986">
    <property type="entry name" value="DExx_box_DNA_helicase_dom_sf"/>
</dbReference>
<dbReference type="GO" id="GO:0009314">
    <property type="term" value="P:response to radiation"/>
    <property type="evidence" value="ECO:0007669"/>
    <property type="project" value="UniProtKB-ARBA"/>
</dbReference>
<evidence type="ECO:0000256" key="12">
    <source>
        <dbReference type="ARBA" id="ARBA00048988"/>
    </source>
</evidence>
<evidence type="ECO:0000256" key="1">
    <source>
        <dbReference type="ARBA" id="ARBA00009922"/>
    </source>
</evidence>
<comment type="catalytic activity">
    <reaction evidence="9">
        <text>Couples ATP hydrolysis with the unwinding of duplex DNA by translocating in the 3'-5' direction.</text>
        <dbReference type="EC" id="5.6.2.4"/>
    </reaction>
</comment>
<comment type="function">
    <text evidence="8">Has both ATPase and helicase activities. Unwinds DNA duplexes with 3' to 5' polarity with respect to the bound strand and initiates unwinding most effectively when a single-stranded region is present. Involved in the post-incision events of nucleotide excision repair and methyl-directed mismatch repair.</text>
</comment>
<dbReference type="Pfam" id="PF00580">
    <property type="entry name" value="UvrD-helicase"/>
    <property type="match status" value="1"/>
</dbReference>
<dbReference type="STRING" id="1629334.Cva_01558"/>
<dbReference type="InterPro" id="IPR014016">
    <property type="entry name" value="UvrD-like_ATP-bd"/>
</dbReference>
<comment type="caution">
    <text evidence="16">The sequence shown here is derived from an EMBL/GenBank/DDBJ whole genome shotgun (WGS) entry which is preliminary data.</text>
</comment>
<dbReference type="FunFam" id="1.10.486.10:FF:000003">
    <property type="entry name" value="ATP-dependent DNA helicase"/>
    <property type="match status" value="1"/>
</dbReference>
<dbReference type="Gene3D" id="1.10.10.160">
    <property type="match status" value="1"/>
</dbReference>
<dbReference type="InterPro" id="IPR000212">
    <property type="entry name" value="DNA_helicase_UvrD/REP"/>
</dbReference>
<dbReference type="PANTHER" id="PTHR11070">
    <property type="entry name" value="UVRD / RECB / PCRA DNA HELICASE FAMILY MEMBER"/>
    <property type="match status" value="1"/>
</dbReference>
<evidence type="ECO:0000256" key="2">
    <source>
        <dbReference type="ARBA" id="ARBA00022741"/>
    </source>
</evidence>
<evidence type="ECO:0000259" key="14">
    <source>
        <dbReference type="PROSITE" id="PS51198"/>
    </source>
</evidence>
<evidence type="ECO:0000259" key="15">
    <source>
        <dbReference type="PROSITE" id="PS51217"/>
    </source>
</evidence>
<evidence type="ECO:0000313" key="17">
    <source>
        <dbReference type="Proteomes" id="UP000036771"/>
    </source>
</evidence>
<keyword evidence="7" id="KW-0413">Isomerase</keyword>
<keyword evidence="2 13" id="KW-0547">Nucleotide-binding</keyword>
<dbReference type="FunFam" id="3.40.50.300:FF:001890">
    <property type="entry name" value="DNA helicase"/>
    <property type="match status" value="1"/>
</dbReference>
<comment type="catalytic activity">
    <reaction evidence="12">
        <text>ATP + H2O = ADP + phosphate + H(+)</text>
        <dbReference type="Rhea" id="RHEA:13065"/>
        <dbReference type="ChEBI" id="CHEBI:15377"/>
        <dbReference type="ChEBI" id="CHEBI:15378"/>
        <dbReference type="ChEBI" id="CHEBI:30616"/>
        <dbReference type="ChEBI" id="CHEBI:43474"/>
        <dbReference type="ChEBI" id="CHEBI:456216"/>
        <dbReference type="EC" id="5.6.2.4"/>
    </reaction>
</comment>
<dbReference type="Gene3D" id="3.40.50.300">
    <property type="entry name" value="P-loop containing nucleotide triphosphate hydrolases"/>
    <property type="match status" value="2"/>
</dbReference>
<organism evidence="16 17">
    <name type="scientific">Caedimonas varicaedens</name>
    <dbReference type="NCBI Taxonomy" id="1629334"/>
    <lineage>
        <taxon>Bacteria</taxon>
        <taxon>Pseudomonadati</taxon>
        <taxon>Pseudomonadota</taxon>
        <taxon>Alphaproteobacteria</taxon>
        <taxon>Holosporales</taxon>
        <taxon>Caedimonadaceae</taxon>
        <taxon>Caedimonas</taxon>
    </lineage>
</organism>
<dbReference type="PROSITE" id="PS51198">
    <property type="entry name" value="UVRD_HELICASE_ATP_BIND"/>
    <property type="match status" value="1"/>
</dbReference>
<keyword evidence="5 13" id="KW-0067">ATP-binding</keyword>
<feature type="binding site" evidence="13">
    <location>
        <begin position="41"/>
        <end position="48"/>
    </location>
    <ligand>
        <name>ATP</name>
        <dbReference type="ChEBI" id="CHEBI:30616"/>
    </ligand>
</feature>
<dbReference type="Gene3D" id="1.10.486.10">
    <property type="entry name" value="PCRA, domain 4"/>
    <property type="match status" value="1"/>
</dbReference>
<evidence type="ECO:0000256" key="4">
    <source>
        <dbReference type="ARBA" id="ARBA00022806"/>
    </source>
</evidence>
<keyword evidence="3 13" id="KW-0378">Hydrolase</keyword>
<feature type="domain" description="UvrD-like helicase C-terminal" evidence="15">
    <location>
        <begin position="301"/>
        <end position="568"/>
    </location>
</feature>
<accession>A0A0K8MF85</accession>
<evidence type="ECO:0000256" key="5">
    <source>
        <dbReference type="ARBA" id="ARBA00022840"/>
    </source>
</evidence>
<dbReference type="Pfam" id="PF13361">
    <property type="entry name" value="UvrD_C"/>
    <property type="match status" value="1"/>
</dbReference>
<evidence type="ECO:0000256" key="3">
    <source>
        <dbReference type="ARBA" id="ARBA00022801"/>
    </source>
</evidence>
<evidence type="ECO:0000256" key="7">
    <source>
        <dbReference type="ARBA" id="ARBA00023235"/>
    </source>
</evidence>
<protein>
    <recommendedName>
        <fullName evidence="10">DNA 3'-5' helicase</fullName>
        <ecNumber evidence="10">5.6.2.4</ecNumber>
    </recommendedName>
    <alternativeName>
        <fullName evidence="11">DNA 3'-5' helicase II</fullName>
    </alternativeName>
</protein>
<dbReference type="InterPro" id="IPR027417">
    <property type="entry name" value="P-loop_NTPase"/>
</dbReference>
<dbReference type="CDD" id="cd17932">
    <property type="entry name" value="DEXQc_UvrD"/>
    <property type="match status" value="1"/>
</dbReference>
<keyword evidence="6" id="KW-0238">DNA-binding</keyword>
<dbReference type="Proteomes" id="UP000036771">
    <property type="component" value="Unassembled WGS sequence"/>
</dbReference>
<dbReference type="EC" id="5.6.2.4" evidence="10"/>
<proteinExistence type="inferred from homology"/>
<gene>
    <name evidence="16" type="primary">uvrD</name>
    <name evidence="16" type="ORF">Cva_01558</name>
</gene>
<keyword evidence="17" id="KW-1185">Reference proteome</keyword>
<dbReference type="GO" id="GO:0005524">
    <property type="term" value="F:ATP binding"/>
    <property type="evidence" value="ECO:0007669"/>
    <property type="project" value="UniProtKB-UniRule"/>
</dbReference>
<dbReference type="GO" id="GO:0000725">
    <property type="term" value="P:recombinational repair"/>
    <property type="evidence" value="ECO:0007669"/>
    <property type="project" value="TreeGrafter"/>
</dbReference>
<evidence type="ECO:0000256" key="6">
    <source>
        <dbReference type="ARBA" id="ARBA00023125"/>
    </source>
</evidence>
<dbReference type="PROSITE" id="PS51217">
    <property type="entry name" value="UVRD_HELICASE_CTER"/>
    <property type="match status" value="1"/>
</dbReference>